<keyword evidence="12" id="KW-1185">Reference proteome</keyword>
<feature type="transmembrane region" description="Helical" evidence="9">
    <location>
        <begin position="233"/>
        <end position="253"/>
    </location>
</feature>
<feature type="domain" description="Acyltransferase 3" evidence="10">
    <location>
        <begin position="11"/>
        <end position="328"/>
    </location>
</feature>
<accession>A0A0R1UBP2</accession>
<feature type="transmembrane region" description="Helical" evidence="9">
    <location>
        <begin position="32"/>
        <end position="50"/>
    </location>
</feature>
<comment type="caution">
    <text evidence="11">The sequence shown here is derived from an EMBL/GenBank/DDBJ whole genome shotgun (WGS) entry which is preliminary data.</text>
</comment>
<dbReference type="PANTHER" id="PTHR23028">
    <property type="entry name" value="ACETYLTRANSFERASE"/>
    <property type="match status" value="1"/>
</dbReference>
<evidence type="ECO:0000256" key="4">
    <source>
        <dbReference type="ARBA" id="ARBA00022692"/>
    </source>
</evidence>
<evidence type="ECO:0000256" key="5">
    <source>
        <dbReference type="ARBA" id="ARBA00022989"/>
    </source>
</evidence>
<sequence>MKKNQFITGYSGLRALAVIGVILYHLDPNTFIGGYLGVPIFFVLSGYLVTDHMMRSYEAQGSYDNKKFYISRIKRLYPQMITVLWLSAAWILLFQRNLLAKLNQIIVTNLLNVYNFWQISNGQSYFERFAANESPFTHLWTMSIEGQFYILWPIVMFLLYRFARKRKTIFWILFSLSIVSAIEMAILYLTGADINRVYYGTDTRFFSLGIGAAMAIIWPIEDLRENIAKRDSRVLDLTGLIAFAGMLLMFFSSNMNPQAAFTYCGGMLIFTLLVAIMTAIIAHPGSHWNRILTNPIFKWIGSRSYGIYLYQFPVMIFFEDKLTNIADHPTLYHICEILIILLLSETSYRLIEKPCSKITWQKTKQYFAQVFDTQRNNYAQKFQAAFATIVLIVGSIGIGISPSVKGEDFNKSQLAERINANQKEQKKDNAALIAKMKKNKKTKKVDSSKAMKEARKQAKESPVNKRFTKYGISQVDLQLAQNLNVTAIGDSVMAGSSDDLKKLMPKAIIDAAVSRQLNVAFDLLSSYQNQGALADNVLIGLGTNGPFSMGDVDRLMKQVGPDRHVFWINVHVPSRTWQKPVNDLIAQAAKHYSNLTVIDWYGYSKSHPDWFYEDHTHPTPTGSMYYSAYIVKSIVKHTKF</sequence>
<feature type="transmembrane region" description="Helical" evidence="9">
    <location>
        <begin position="146"/>
        <end position="163"/>
    </location>
</feature>
<feature type="region of interest" description="Disordered" evidence="8">
    <location>
        <begin position="440"/>
        <end position="460"/>
    </location>
</feature>
<dbReference type="OrthoDB" id="9796461at2"/>
<evidence type="ECO:0000259" key="10">
    <source>
        <dbReference type="Pfam" id="PF01757"/>
    </source>
</evidence>
<evidence type="ECO:0000256" key="1">
    <source>
        <dbReference type="ARBA" id="ARBA00004651"/>
    </source>
</evidence>
<feature type="transmembrane region" description="Helical" evidence="9">
    <location>
        <begin position="203"/>
        <end position="221"/>
    </location>
</feature>
<dbReference type="GO" id="GO:0009103">
    <property type="term" value="P:lipopolysaccharide biosynthetic process"/>
    <property type="evidence" value="ECO:0007669"/>
    <property type="project" value="TreeGrafter"/>
</dbReference>
<dbReference type="AlphaFoldDB" id="A0A0R1UBP2"/>
<dbReference type="CDD" id="cd01840">
    <property type="entry name" value="SGNH_hydrolase_yrhL_like"/>
    <property type="match status" value="1"/>
</dbReference>
<keyword evidence="6 9" id="KW-0472">Membrane</keyword>
<dbReference type="PANTHER" id="PTHR23028:SF53">
    <property type="entry name" value="ACYL_TRANSF_3 DOMAIN-CONTAINING PROTEIN"/>
    <property type="match status" value="1"/>
</dbReference>
<dbReference type="Proteomes" id="UP000051036">
    <property type="component" value="Unassembled WGS sequence"/>
</dbReference>
<dbReference type="SUPFAM" id="SSF52266">
    <property type="entry name" value="SGNH hydrolase"/>
    <property type="match status" value="1"/>
</dbReference>
<dbReference type="RefSeq" id="WP_057797722.1">
    <property type="nucleotide sequence ID" value="NZ_AZFM01000006.1"/>
</dbReference>
<feature type="transmembrane region" description="Helical" evidence="9">
    <location>
        <begin position="76"/>
        <end position="94"/>
    </location>
</feature>
<evidence type="ECO:0000256" key="9">
    <source>
        <dbReference type="SAM" id="Phobius"/>
    </source>
</evidence>
<name>A0A0R1UBP2_9LACO</name>
<keyword evidence="7 11" id="KW-0012">Acyltransferase</keyword>
<evidence type="ECO:0000256" key="2">
    <source>
        <dbReference type="ARBA" id="ARBA00022475"/>
    </source>
</evidence>
<evidence type="ECO:0000256" key="8">
    <source>
        <dbReference type="SAM" id="MobiDB-lite"/>
    </source>
</evidence>
<dbReference type="GO" id="GO:0005886">
    <property type="term" value="C:plasma membrane"/>
    <property type="evidence" value="ECO:0007669"/>
    <property type="project" value="UniProtKB-SubCell"/>
</dbReference>
<evidence type="ECO:0000313" key="11">
    <source>
        <dbReference type="EMBL" id="KRL90809.1"/>
    </source>
</evidence>
<dbReference type="Pfam" id="PF01757">
    <property type="entry name" value="Acyl_transf_3"/>
    <property type="match status" value="1"/>
</dbReference>
<protein>
    <submittedName>
        <fullName evidence="11">Acyltransferase family protein</fullName>
    </submittedName>
</protein>
<comment type="subcellular location">
    <subcellularLocation>
        <location evidence="1">Cell membrane</location>
        <topology evidence="1">Multi-pass membrane protein</topology>
    </subcellularLocation>
</comment>
<evidence type="ECO:0000313" key="12">
    <source>
        <dbReference type="Proteomes" id="UP000051036"/>
    </source>
</evidence>
<keyword evidence="4 9" id="KW-0812">Transmembrane</keyword>
<feature type="transmembrane region" description="Helical" evidence="9">
    <location>
        <begin position="384"/>
        <end position="404"/>
    </location>
</feature>
<reference evidence="11 12" key="1">
    <citation type="journal article" date="2015" name="Genome Announc.">
        <title>Expanding the biotechnology potential of lactobacilli through comparative genomics of 213 strains and associated genera.</title>
        <authorList>
            <person name="Sun Z."/>
            <person name="Harris H.M."/>
            <person name="McCann A."/>
            <person name="Guo C."/>
            <person name="Argimon S."/>
            <person name="Zhang W."/>
            <person name="Yang X."/>
            <person name="Jeffery I.B."/>
            <person name="Cooney J.C."/>
            <person name="Kagawa T.F."/>
            <person name="Liu W."/>
            <person name="Song Y."/>
            <person name="Salvetti E."/>
            <person name="Wrobel A."/>
            <person name="Rasinkangas P."/>
            <person name="Parkhill J."/>
            <person name="Rea M.C."/>
            <person name="O'Sullivan O."/>
            <person name="Ritari J."/>
            <person name="Douillard F.P."/>
            <person name="Paul Ross R."/>
            <person name="Yang R."/>
            <person name="Briner A.E."/>
            <person name="Felis G.E."/>
            <person name="de Vos W.M."/>
            <person name="Barrangou R."/>
            <person name="Klaenhammer T.R."/>
            <person name="Caufield P.W."/>
            <person name="Cui Y."/>
            <person name="Zhang H."/>
            <person name="O'Toole P.W."/>
        </authorList>
    </citation>
    <scope>NUCLEOTIDE SEQUENCE [LARGE SCALE GENOMIC DNA]</scope>
    <source>
        <strain evidence="11 12">DSM 16043</strain>
    </source>
</reference>
<dbReference type="InterPro" id="IPR002656">
    <property type="entry name" value="Acyl_transf_3_dom"/>
</dbReference>
<proteinExistence type="predicted"/>
<gene>
    <name evidence="11" type="ORF">FC46_GL001654</name>
</gene>
<keyword evidence="2" id="KW-1003">Cell membrane</keyword>
<dbReference type="GO" id="GO:0016747">
    <property type="term" value="F:acyltransferase activity, transferring groups other than amino-acyl groups"/>
    <property type="evidence" value="ECO:0007669"/>
    <property type="project" value="InterPro"/>
</dbReference>
<dbReference type="STRING" id="1423763.FC46_GL001654"/>
<dbReference type="PATRIC" id="fig|1423763.3.peg.1681"/>
<dbReference type="Gene3D" id="3.40.50.1110">
    <property type="entry name" value="SGNH hydrolase"/>
    <property type="match status" value="1"/>
</dbReference>
<dbReference type="InterPro" id="IPR036514">
    <property type="entry name" value="SGNH_hydro_sf"/>
</dbReference>
<organism evidence="11 12">
    <name type="scientific">Lactobacillus kalixensis DSM 16043</name>
    <dbReference type="NCBI Taxonomy" id="1423763"/>
    <lineage>
        <taxon>Bacteria</taxon>
        <taxon>Bacillati</taxon>
        <taxon>Bacillota</taxon>
        <taxon>Bacilli</taxon>
        <taxon>Lactobacillales</taxon>
        <taxon>Lactobacillaceae</taxon>
        <taxon>Lactobacillus</taxon>
    </lineage>
</organism>
<feature type="transmembrane region" description="Helical" evidence="9">
    <location>
        <begin position="259"/>
        <end position="284"/>
    </location>
</feature>
<evidence type="ECO:0000256" key="6">
    <source>
        <dbReference type="ARBA" id="ARBA00023136"/>
    </source>
</evidence>
<dbReference type="EMBL" id="AZFM01000006">
    <property type="protein sequence ID" value="KRL90809.1"/>
    <property type="molecule type" value="Genomic_DNA"/>
</dbReference>
<evidence type="ECO:0000256" key="7">
    <source>
        <dbReference type="ARBA" id="ARBA00023315"/>
    </source>
</evidence>
<feature type="compositionally biased region" description="Basic and acidic residues" evidence="8">
    <location>
        <begin position="444"/>
        <end position="460"/>
    </location>
</feature>
<feature type="transmembrane region" description="Helical" evidence="9">
    <location>
        <begin position="7"/>
        <end position="26"/>
    </location>
</feature>
<feature type="transmembrane region" description="Helical" evidence="9">
    <location>
        <begin position="170"/>
        <end position="191"/>
    </location>
</feature>
<keyword evidence="5 9" id="KW-1133">Transmembrane helix</keyword>
<evidence type="ECO:0000256" key="3">
    <source>
        <dbReference type="ARBA" id="ARBA00022679"/>
    </source>
</evidence>
<dbReference type="InterPro" id="IPR050879">
    <property type="entry name" value="Acyltransferase_3"/>
</dbReference>
<keyword evidence="3 11" id="KW-0808">Transferase</keyword>